<accession>A0A1W0E955</accession>
<sequence>MIFIADIFLNNLLCYCTSFERAEIFFNNSYLNGFYNHVKEKNIKNFFDNSLPRGYNTKLKKDVKNYLDHNNLPNECVIHTKNIYPTQINLTKDTYSIAHDAFNYVVENYLDEIKEKVKLFITIFDTKEYLEKYMDDLKLTENQKNVLYNLKEETQDSDLGYYYDDVLDLYEYHKSILRLIESEDSSYGDKLNSIIDELFETKIYNYCKALDALYFYIKDINTNNKLIVFNIKNYGFSQQYVCYAIVFEVLKDILQVDDKVFDKNLLLSQIELKDCDSSEKVLLYILNQLIYVLPQSFGGLKDISVYFAENIKKLHKIKKEINEIKK</sequence>
<dbReference type="Proteomes" id="UP000192758">
    <property type="component" value="Unassembled WGS sequence"/>
</dbReference>
<dbReference type="EMBL" id="MNPJ01000002">
    <property type="protein sequence ID" value="OQS55787.1"/>
    <property type="molecule type" value="Genomic_DNA"/>
</dbReference>
<dbReference type="AlphaFoldDB" id="A0A1W0E955"/>
<keyword evidence="2" id="KW-1185">Reference proteome</keyword>
<evidence type="ECO:0000313" key="2">
    <source>
        <dbReference type="Proteomes" id="UP000192758"/>
    </source>
</evidence>
<protein>
    <submittedName>
        <fullName evidence="1">Uncharacterized protein</fullName>
    </submittedName>
</protein>
<name>A0A1W0E955_9MICR</name>
<evidence type="ECO:0000313" key="1">
    <source>
        <dbReference type="EMBL" id="OQS55787.1"/>
    </source>
</evidence>
<comment type="caution">
    <text evidence="1">The sequence shown here is derived from an EMBL/GenBank/DDBJ whole genome shotgun (WGS) entry which is preliminary data.</text>
</comment>
<proteinExistence type="predicted"/>
<organism evidence="1 2">
    <name type="scientific">Ecytonucleospora hepatopenaei</name>
    <dbReference type="NCBI Taxonomy" id="646526"/>
    <lineage>
        <taxon>Eukaryota</taxon>
        <taxon>Fungi</taxon>
        <taxon>Fungi incertae sedis</taxon>
        <taxon>Microsporidia</taxon>
        <taxon>Enterocytozoonidae</taxon>
        <taxon>Ecytonucleospora</taxon>
    </lineage>
</organism>
<gene>
    <name evidence="1" type="ORF">EHP00_1609</name>
</gene>
<reference evidence="1 2" key="1">
    <citation type="journal article" date="2017" name="Environ. Microbiol.">
        <title>Decay of the glycolytic pathway and adaptation to intranuclear parasitism within Enterocytozoonidae microsporidia.</title>
        <authorList>
            <person name="Wiredu Boakye D."/>
            <person name="Jaroenlak P."/>
            <person name="Prachumwat A."/>
            <person name="Williams T.A."/>
            <person name="Bateman K.S."/>
            <person name="Itsathitphaisarn O."/>
            <person name="Sritunyalucksana K."/>
            <person name="Paszkiewicz K.H."/>
            <person name="Moore K.A."/>
            <person name="Stentiford G.D."/>
            <person name="Williams B.A."/>
        </authorList>
    </citation>
    <scope>NUCLEOTIDE SEQUENCE [LARGE SCALE GENOMIC DNA]</scope>
    <source>
        <strain evidence="1 2">TH1</strain>
    </source>
</reference>
<dbReference type="VEuPathDB" id="MicrosporidiaDB:EHP00_1609"/>